<dbReference type="Proteomes" id="UP000295345">
    <property type="component" value="Unassembled WGS sequence"/>
</dbReference>
<dbReference type="Pfam" id="PF07690">
    <property type="entry name" value="MFS_1"/>
    <property type="match status" value="1"/>
</dbReference>
<keyword evidence="2" id="KW-0813">Transport</keyword>
<dbReference type="InterPro" id="IPR036259">
    <property type="entry name" value="MFS_trans_sf"/>
</dbReference>
<feature type="transmembrane region" description="Helical" evidence="7">
    <location>
        <begin position="237"/>
        <end position="260"/>
    </location>
</feature>
<accession>A0A4R4SQC3</accession>
<sequence length="493" mass="51309">MRSSSSSPRLLNRVPWASSYPAAVALALLALTPFLVLTTATSLMRQPLMEQLGATPFELQLAVGLSNAGYAFGAVAAADLILRVPRRWVYFVCEGGFVVAAALALIAPGIGLFAPALVMLGVFTGILLVVSLPPLITRHGVDRLPTTAAVISLGLFGMVTLGPLIGGLIGSYGGWRLLFVGVTALSALGLTIGVLTFEHNEPLRPGARFDWYAIPPAVLATALPFFGVAWLTRGQFASVWFWLPLVVGVLTAVVLVGGQYWRREPLMPVRPISNTLPVTGIAAAMVAGATFTTLIELTEAYLLAGPRYSPVRVGGLLTAQVVGIAAAALLVRRLMRTRWLPVMALGGLLSVAAGGILLLTVSPGNASAIVPAAAVFLGFGAGAGVTPALFLAGLSVPAPAIGSIFALVELLRSEAAFLVGPVLLHLALDKGIEDGFKFATAITLTITLVGASLLVALFALGTDRLHPPDLDAWVTGKQGAYRSPPLLARLRKS</sequence>
<dbReference type="PANTHER" id="PTHR42718">
    <property type="entry name" value="MAJOR FACILITATOR SUPERFAMILY MULTIDRUG TRANSPORTER MFSC"/>
    <property type="match status" value="1"/>
</dbReference>
<feature type="transmembrane region" description="Helical" evidence="7">
    <location>
        <begin position="272"/>
        <end position="291"/>
    </location>
</feature>
<dbReference type="GO" id="GO:0005886">
    <property type="term" value="C:plasma membrane"/>
    <property type="evidence" value="ECO:0007669"/>
    <property type="project" value="UniProtKB-SubCell"/>
</dbReference>
<feature type="domain" description="Major facilitator superfamily (MFS) profile" evidence="8">
    <location>
        <begin position="18"/>
        <end position="464"/>
    </location>
</feature>
<evidence type="ECO:0000256" key="1">
    <source>
        <dbReference type="ARBA" id="ARBA00004651"/>
    </source>
</evidence>
<keyword evidence="5 7" id="KW-0472">Membrane</keyword>
<keyword evidence="6" id="KW-0046">Antibiotic resistance</keyword>
<dbReference type="Gene3D" id="1.20.1250.20">
    <property type="entry name" value="MFS general substrate transporter like domains"/>
    <property type="match status" value="1"/>
</dbReference>
<evidence type="ECO:0000256" key="3">
    <source>
        <dbReference type="ARBA" id="ARBA00022692"/>
    </source>
</evidence>
<feature type="transmembrane region" description="Helical" evidence="7">
    <location>
        <begin position="61"/>
        <end position="81"/>
    </location>
</feature>
<dbReference type="GO" id="GO:0022857">
    <property type="term" value="F:transmembrane transporter activity"/>
    <property type="evidence" value="ECO:0007669"/>
    <property type="project" value="InterPro"/>
</dbReference>
<evidence type="ECO:0000256" key="2">
    <source>
        <dbReference type="ARBA" id="ARBA00022448"/>
    </source>
</evidence>
<feature type="transmembrane region" description="Helical" evidence="7">
    <location>
        <begin position="148"/>
        <end position="169"/>
    </location>
</feature>
<feature type="transmembrane region" description="Helical" evidence="7">
    <location>
        <begin position="368"/>
        <end position="392"/>
    </location>
</feature>
<proteinExistence type="predicted"/>
<keyword evidence="10" id="KW-1185">Reference proteome</keyword>
<evidence type="ECO:0000259" key="8">
    <source>
        <dbReference type="PROSITE" id="PS50850"/>
    </source>
</evidence>
<feature type="transmembrane region" description="Helical" evidence="7">
    <location>
        <begin position="404"/>
        <end position="426"/>
    </location>
</feature>
<reference evidence="9 10" key="1">
    <citation type="submission" date="2019-03" db="EMBL/GenBank/DDBJ databases">
        <title>Draft genome sequences of novel Actinobacteria.</title>
        <authorList>
            <person name="Sahin N."/>
            <person name="Ay H."/>
            <person name="Saygin H."/>
        </authorList>
    </citation>
    <scope>NUCLEOTIDE SEQUENCE [LARGE SCALE GENOMIC DNA]</scope>
    <source>
        <strain evidence="9 10">DSM 41900</strain>
    </source>
</reference>
<dbReference type="SUPFAM" id="SSF103473">
    <property type="entry name" value="MFS general substrate transporter"/>
    <property type="match status" value="1"/>
</dbReference>
<keyword evidence="4 7" id="KW-1133">Transmembrane helix</keyword>
<comment type="caution">
    <text evidence="9">The sequence shown here is derived from an EMBL/GenBank/DDBJ whole genome shotgun (WGS) entry which is preliminary data.</text>
</comment>
<evidence type="ECO:0000313" key="10">
    <source>
        <dbReference type="Proteomes" id="UP000295345"/>
    </source>
</evidence>
<gene>
    <name evidence="9" type="ORF">E1283_31620</name>
</gene>
<dbReference type="PANTHER" id="PTHR42718:SF9">
    <property type="entry name" value="MAJOR FACILITATOR SUPERFAMILY MULTIDRUG TRANSPORTER MFSC"/>
    <property type="match status" value="1"/>
</dbReference>
<dbReference type="InterPro" id="IPR011701">
    <property type="entry name" value="MFS"/>
</dbReference>
<dbReference type="OrthoDB" id="3217935at2"/>
<feature type="transmembrane region" description="Helical" evidence="7">
    <location>
        <begin position="88"/>
        <end position="107"/>
    </location>
</feature>
<evidence type="ECO:0000256" key="6">
    <source>
        <dbReference type="ARBA" id="ARBA00023251"/>
    </source>
</evidence>
<evidence type="ECO:0000256" key="4">
    <source>
        <dbReference type="ARBA" id="ARBA00022989"/>
    </source>
</evidence>
<evidence type="ECO:0000313" key="9">
    <source>
        <dbReference type="EMBL" id="TDC64352.1"/>
    </source>
</evidence>
<name>A0A4R4SQC3_9ACTN</name>
<feature type="transmembrane region" description="Helical" evidence="7">
    <location>
        <begin position="209"/>
        <end position="231"/>
    </location>
</feature>
<keyword evidence="3 7" id="KW-0812">Transmembrane</keyword>
<dbReference type="RefSeq" id="WP_132821609.1">
    <property type="nucleotide sequence ID" value="NZ_SMKI01000522.1"/>
</dbReference>
<feature type="transmembrane region" description="Helical" evidence="7">
    <location>
        <begin position="438"/>
        <end position="460"/>
    </location>
</feature>
<comment type="subcellular location">
    <subcellularLocation>
        <location evidence="1">Cell membrane</location>
        <topology evidence="1">Multi-pass membrane protein</topology>
    </subcellularLocation>
</comment>
<dbReference type="EMBL" id="SMKI01000522">
    <property type="protein sequence ID" value="TDC64352.1"/>
    <property type="molecule type" value="Genomic_DNA"/>
</dbReference>
<dbReference type="AlphaFoldDB" id="A0A4R4SQC3"/>
<feature type="transmembrane region" description="Helical" evidence="7">
    <location>
        <begin position="113"/>
        <end position="136"/>
    </location>
</feature>
<feature type="transmembrane region" description="Helical" evidence="7">
    <location>
        <begin position="311"/>
        <end position="330"/>
    </location>
</feature>
<protein>
    <submittedName>
        <fullName evidence="9">MFS transporter</fullName>
    </submittedName>
</protein>
<feature type="transmembrane region" description="Helical" evidence="7">
    <location>
        <begin position="342"/>
        <end position="362"/>
    </location>
</feature>
<dbReference type="InterPro" id="IPR020846">
    <property type="entry name" value="MFS_dom"/>
</dbReference>
<organism evidence="9 10">
    <name type="scientific">Streptomyces hainanensis</name>
    <dbReference type="NCBI Taxonomy" id="402648"/>
    <lineage>
        <taxon>Bacteria</taxon>
        <taxon>Bacillati</taxon>
        <taxon>Actinomycetota</taxon>
        <taxon>Actinomycetes</taxon>
        <taxon>Kitasatosporales</taxon>
        <taxon>Streptomycetaceae</taxon>
        <taxon>Streptomyces</taxon>
    </lineage>
</organism>
<feature type="transmembrane region" description="Helical" evidence="7">
    <location>
        <begin position="175"/>
        <end position="197"/>
    </location>
</feature>
<evidence type="ECO:0000256" key="7">
    <source>
        <dbReference type="SAM" id="Phobius"/>
    </source>
</evidence>
<dbReference type="GO" id="GO:0046677">
    <property type="term" value="P:response to antibiotic"/>
    <property type="evidence" value="ECO:0007669"/>
    <property type="project" value="UniProtKB-KW"/>
</dbReference>
<dbReference type="PROSITE" id="PS50850">
    <property type="entry name" value="MFS"/>
    <property type="match status" value="1"/>
</dbReference>
<evidence type="ECO:0000256" key="5">
    <source>
        <dbReference type="ARBA" id="ARBA00023136"/>
    </source>
</evidence>